<dbReference type="EMBL" id="CP151406">
    <property type="protein sequence ID" value="WZJ23170.1"/>
    <property type="molecule type" value="Genomic_DNA"/>
</dbReference>
<gene>
    <name evidence="2" type="ORF">AADV58_11315</name>
</gene>
<feature type="transmembrane region" description="Helical" evidence="1">
    <location>
        <begin position="190"/>
        <end position="207"/>
    </location>
</feature>
<feature type="transmembrane region" description="Helical" evidence="1">
    <location>
        <begin position="161"/>
        <end position="184"/>
    </location>
</feature>
<feature type="transmembrane region" description="Helical" evidence="1">
    <location>
        <begin position="268"/>
        <end position="288"/>
    </location>
</feature>
<keyword evidence="1" id="KW-1133">Transmembrane helix</keyword>
<keyword evidence="1" id="KW-0472">Membrane</keyword>
<reference evidence="2 3" key="1">
    <citation type="submission" date="2024-04" db="EMBL/GenBank/DDBJ databases">
        <title>Dissimilatory iodate-reducing microorganisms contribute to the enrichment of iodine in groundwater.</title>
        <authorList>
            <person name="Jiang Z."/>
        </authorList>
    </citation>
    <scope>NUCLEOTIDE SEQUENCE [LARGE SCALE GENOMIC DNA]</scope>
    <source>
        <strain evidence="2 3">NCP973</strain>
    </source>
</reference>
<sequence length="320" mass="34325">MAATLLLNLPEVRYSTLASVMPTLADEGLRRLGEPVLTPLPDGFALSAADIDKTRGLAWALPMADGALAVRVQAEVALDAVGEGEKAWHRAMLSVRMVDALGKGHERAAFIGAGTQAGAVDSVILLVPETSELQLMARLLRVPGTFSVSELRLSWLVERAWVSPALLALWVLWLVAFGALLAHWLHAARYRAGLVLAFALVLAAVAMPGEWRNVLQLQVTAWVHGWLDWLGWVLPEAEGRGLSDYVHFLMFALLGAALAVARRDLAAWRLIGGLILLGAATEAMQFLVPGREGGWLDVGLDAGGAMLGVLVTRLGLMRMA</sequence>
<organism evidence="2 3">
    <name type="scientific">Azonexus hydrophilus</name>
    <dbReference type="NCBI Taxonomy" id="418702"/>
    <lineage>
        <taxon>Bacteria</taxon>
        <taxon>Pseudomonadati</taxon>
        <taxon>Pseudomonadota</taxon>
        <taxon>Betaproteobacteria</taxon>
        <taxon>Rhodocyclales</taxon>
        <taxon>Azonexaceae</taxon>
        <taxon>Azonexus</taxon>
    </lineage>
</organism>
<protein>
    <submittedName>
        <fullName evidence="2">VanZ family protein</fullName>
    </submittedName>
</protein>
<evidence type="ECO:0000313" key="3">
    <source>
        <dbReference type="Proteomes" id="UP001479520"/>
    </source>
</evidence>
<feature type="transmembrane region" description="Helical" evidence="1">
    <location>
        <begin position="245"/>
        <end position="261"/>
    </location>
</feature>
<keyword evidence="3" id="KW-1185">Reference proteome</keyword>
<keyword evidence="1" id="KW-0812">Transmembrane</keyword>
<dbReference type="RefSeq" id="WP_341744548.1">
    <property type="nucleotide sequence ID" value="NZ_CP151406.1"/>
</dbReference>
<proteinExistence type="predicted"/>
<dbReference type="NCBIfam" id="NF037970">
    <property type="entry name" value="vanZ_1"/>
    <property type="match status" value="1"/>
</dbReference>
<name>A0ABZ2XKL2_9RHOO</name>
<dbReference type="Proteomes" id="UP001479520">
    <property type="component" value="Chromosome"/>
</dbReference>
<feature type="transmembrane region" description="Helical" evidence="1">
    <location>
        <begin position="294"/>
        <end position="316"/>
    </location>
</feature>
<evidence type="ECO:0000313" key="2">
    <source>
        <dbReference type="EMBL" id="WZJ23170.1"/>
    </source>
</evidence>
<accession>A0ABZ2XKL2</accession>
<evidence type="ECO:0000256" key="1">
    <source>
        <dbReference type="SAM" id="Phobius"/>
    </source>
</evidence>